<dbReference type="InterPro" id="IPR003607">
    <property type="entry name" value="HD/PDEase_dom"/>
</dbReference>
<accession>A0AAJ2QVB8</accession>
<dbReference type="InterPro" id="IPR006675">
    <property type="entry name" value="HDIG_dom"/>
</dbReference>
<dbReference type="SMART" id="SM00471">
    <property type="entry name" value="HDc"/>
    <property type="match status" value="1"/>
</dbReference>
<dbReference type="Pfam" id="PF13487">
    <property type="entry name" value="HD_5"/>
    <property type="match status" value="1"/>
</dbReference>
<dbReference type="InterPro" id="IPR037522">
    <property type="entry name" value="HD_GYP_dom"/>
</dbReference>
<dbReference type="SUPFAM" id="SSF109604">
    <property type="entry name" value="HD-domain/PDEase-like"/>
    <property type="match status" value="1"/>
</dbReference>
<dbReference type="EMBL" id="JAWWMZ010000001">
    <property type="protein sequence ID" value="MDX4951814.1"/>
    <property type="molecule type" value="Genomic_DNA"/>
</dbReference>
<evidence type="ECO:0000313" key="3">
    <source>
        <dbReference type="Proteomes" id="UP001287445"/>
    </source>
</evidence>
<evidence type="ECO:0000313" key="2">
    <source>
        <dbReference type="EMBL" id="MDX4951814.1"/>
    </source>
</evidence>
<keyword evidence="2" id="KW-0378">Hydrolase</keyword>
<dbReference type="AlphaFoldDB" id="A0AAJ2QVB8"/>
<feature type="domain" description="HD-GYP" evidence="1">
    <location>
        <begin position="145"/>
        <end position="341"/>
    </location>
</feature>
<organism evidence="2 3">
    <name type="scientific">Delftia acidovorans</name>
    <name type="common">Pseudomonas acidovorans</name>
    <name type="synonym">Comamonas acidovorans</name>
    <dbReference type="NCBI Taxonomy" id="80866"/>
    <lineage>
        <taxon>Bacteria</taxon>
        <taxon>Pseudomonadati</taxon>
        <taxon>Pseudomonadota</taxon>
        <taxon>Betaproteobacteria</taxon>
        <taxon>Burkholderiales</taxon>
        <taxon>Comamonadaceae</taxon>
        <taxon>Delftia</taxon>
    </lineage>
</organism>
<reference evidence="2" key="1">
    <citation type="submission" date="2023-11" db="EMBL/GenBank/DDBJ databases">
        <title>Identification and selenium tolerance of Delftia acidovorans R3-25.</title>
        <authorList>
            <person name="Zhang S."/>
            <person name="Liu Y."/>
            <person name="Guo Y."/>
        </authorList>
    </citation>
    <scope>NUCLEOTIDE SEQUENCE</scope>
    <source>
        <strain evidence="2">R3-25</strain>
    </source>
</reference>
<dbReference type="PROSITE" id="PS51832">
    <property type="entry name" value="HD_GYP"/>
    <property type="match status" value="1"/>
</dbReference>
<dbReference type="GO" id="GO:0008081">
    <property type="term" value="F:phosphoric diester hydrolase activity"/>
    <property type="evidence" value="ECO:0007669"/>
    <property type="project" value="UniProtKB-ARBA"/>
</dbReference>
<dbReference type="EC" id="3.1.4.-" evidence="2"/>
<dbReference type="InterPro" id="IPR021812">
    <property type="entry name" value="DUF3391"/>
</dbReference>
<comment type="caution">
    <text evidence="2">The sequence shown here is derived from an EMBL/GenBank/DDBJ whole genome shotgun (WGS) entry which is preliminary data.</text>
</comment>
<dbReference type="Proteomes" id="UP001287445">
    <property type="component" value="Unassembled WGS sequence"/>
</dbReference>
<dbReference type="Gene3D" id="1.10.3210.10">
    <property type="entry name" value="Hypothetical protein af1432"/>
    <property type="match status" value="1"/>
</dbReference>
<dbReference type="RefSeq" id="WP_319070768.1">
    <property type="nucleotide sequence ID" value="NZ_JAWWMZ010000001.1"/>
</dbReference>
<gene>
    <name evidence="2" type="ORF">SGN30_00130</name>
</gene>
<dbReference type="CDD" id="cd00077">
    <property type="entry name" value="HDc"/>
    <property type="match status" value="1"/>
</dbReference>
<sequence length="411" mass="46023">MIKRISVRQLRLGMFLESLCGSWMEHPFWRSRFKLEDPADLARILQSPIQEVWIDTAKGLDVAQGGPSFTREQVDNVIDAQLSEISQLAELECELRPVAFEEEVKRAARICHQSRQAITAMFREVRMGREINQDEARYVVAEVSDSIIRNPSAMISIVRLKNSDDYTYMHSVAVCALMIVLARQLDLPPQQVREAGYAGLLHDIGKMAIPAPILNKPGRLTDREFAEVREHPARGLELLKAGGVDDPVVLDVCLHHHEKVDGTGYPHRLRGEDISLFAKMGAVCDVYDAITSDRPYKRGWDPAEAVHKMAEWSAGHFDKTVFQAFVKSIGIYPVGSLVRLTTGRLGVVVDPGRQSLTCPQVKVFYSTASGMRMAPETVDLARPGCTEKIVSREDPAKWGFTDLDALWKDEA</sequence>
<evidence type="ECO:0000259" key="1">
    <source>
        <dbReference type="PROSITE" id="PS51832"/>
    </source>
</evidence>
<name>A0AAJ2QVB8_DELAC</name>
<dbReference type="Pfam" id="PF11871">
    <property type="entry name" value="DUF3391"/>
    <property type="match status" value="1"/>
</dbReference>
<proteinExistence type="predicted"/>
<dbReference type="PANTHER" id="PTHR43155:SF2">
    <property type="entry name" value="CYCLIC DI-GMP PHOSPHODIESTERASE PA4108"/>
    <property type="match status" value="1"/>
</dbReference>
<dbReference type="PANTHER" id="PTHR43155">
    <property type="entry name" value="CYCLIC DI-GMP PHOSPHODIESTERASE PA4108-RELATED"/>
    <property type="match status" value="1"/>
</dbReference>
<protein>
    <submittedName>
        <fullName evidence="2">HD-GYP domain-containing protein</fullName>
        <ecNumber evidence="2">3.1.4.-</ecNumber>
    </submittedName>
</protein>
<dbReference type="NCBIfam" id="TIGR00277">
    <property type="entry name" value="HDIG"/>
    <property type="match status" value="1"/>
</dbReference>